<dbReference type="OrthoDB" id="4588111at2759"/>
<keyword evidence="3" id="KW-1185">Reference proteome</keyword>
<reference evidence="2 3" key="1">
    <citation type="journal article" date="2016" name="Genome Announc.">
        <title>Genome Sequence of Madurella mycetomatis mm55, Isolated from a Human Mycetoma Case in Sudan.</title>
        <authorList>
            <person name="Smit S."/>
            <person name="Derks M.F."/>
            <person name="Bervoets S."/>
            <person name="Fahal A."/>
            <person name="van Leeuwen W."/>
            <person name="van Belkum A."/>
            <person name="van de Sande W.W."/>
        </authorList>
    </citation>
    <scope>NUCLEOTIDE SEQUENCE [LARGE SCALE GENOMIC DNA]</scope>
    <source>
        <strain evidence="3">mm55</strain>
    </source>
</reference>
<feature type="compositionally biased region" description="Basic and acidic residues" evidence="1">
    <location>
        <begin position="78"/>
        <end position="93"/>
    </location>
</feature>
<evidence type="ECO:0000256" key="1">
    <source>
        <dbReference type="SAM" id="MobiDB-lite"/>
    </source>
</evidence>
<organism evidence="2 3">
    <name type="scientific">Madurella mycetomatis</name>
    <dbReference type="NCBI Taxonomy" id="100816"/>
    <lineage>
        <taxon>Eukaryota</taxon>
        <taxon>Fungi</taxon>
        <taxon>Dikarya</taxon>
        <taxon>Ascomycota</taxon>
        <taxon>Pezizomycotina</taxon>
        <taxon>Sordariomycetes</taxon>
        <taxon>Sordariomycetidae</taxon>
        <taxon>Sordariales</taxon>
        <taxon>Sordariales incertae sedis</taxon>
        <taxon>Madurella</taxon>
    </lineage>
</organism>
<sequence length="149" mass="16577">MPPTTAGSVLPDPAVREATTARLAEFVDAVLAHPQMQPPNRNPTLYHVWDFAMRTKYIVSELENVEAGRPVQYPEQLPDYKKPSVEGTPDPRKAEELWTDVMTRSMTINMMMTDRAMLMLMGLPDVDFGDEVKGKASAVVEALEAGDRS</sequence>
<evidence type="ECO:0000313" key="3">
    <source>
        <dbReference type="Proteomes" id="UP000078237"/>
    </source>
</evidence>
<evidence type="ECO:0000313" key="2">
    <source>
        <dbReference type="EMBL" id="KXX79824.1"/>
    </source>
</evidence>
<dbReference type="EMBL" id="LCTW02000076">
    <property type="protein sequence ID" value="KXX79824.1"/>
    <property type="molecule type" value="Genomic_DNA"/>
</dbReference>
<name>A0A175WA48_9PEZI</name>
<comment type="caution">
    <text evidence="2">The sequence shown here is derived from an EMBL/GenBank/DDBJ whole genome shotgun (WGS) entry which is preliminary data.</text>
</comment>
<feature type="region of interest" description="Disordered" evidence="1">
    <location>
        <begin position="74"/>
        <end position="93"/>
    </location>
</feature>
<gene>
    <name evidence="2" type="ORF">MMYC01_203302</name>
</gene>
<protein>
    <submittedName>
        <fullName evidence="2">Uncharacterized protein</fullName>
    </submittedName>
</protein>
<dbReference type="AlphaFoldDB" id="A0A175WA48"/>
<dbReference type="Proteomes" id="UP000078237">
    <property type="component" value="Unassembled WGS sequence"/>
</dbReference>
<proteinExistence type="predicted"/>
<dbReference type="VEuPathDB" id="FungiDB:MMYC01_203302"/>
<accession>A0A175WA48</accession>